<name>A0A381YNM9_9ZZZZ</name>
<proteinExistence type="predicted"/>
<protein>
    <recommendedName>
        <fullName evidence="3">AsmA domain-containing protein</fullName>
    </recommendedName>
</protein>
<dbReference type="AlphaFoldDB" id="A0A381YNM9"/>
<evidence type="ECO:0000256" key="1">
    <source>
        <dbReference type="SAM" id="Phobius"/>
    </source>
</evidence>
<gene>
    <name evidence="2" type="ORF">METZ01_LOCUS131027</name>
</gene>
<accession>A0A381YNM9</accession>
<dbReference type="EMBL" id="UINC01018581">
    <property type="protein sequence ID" value="SVA78173.1"/>
    <property type="molecule type" value="Genomic_DNA"/>
</dbReference>
<keyword evidence="1" id="KW-0812">Transmembrane</keyword>
<organism evidence="2">
    <name type="scientific">marine metagenome</name>
    <dbReference type="NCBI Taxonomy" id="408172"/>
    <lineage>
        <taxon>unclassified sequences</taxon>
        <taxon>metagenomes</taxon>
        <taxon>ecological metagenomes</taxon>
    </lineage>
</organism>
<sequence length="272" mass="30283">MLTKNILRGFNLLKISTWLTAIVSLLLLSVVAFFVSFPQIMKEPIEDRLSQMSGLEVSINRLALEFHDNELVLAVHGVDVGVKGLEPIASIDVLRWDADLIALYKSTEIPGRIDINELTLNNSSIEKYISNLNADSVFSSSSLSGLLALEMLTVNKTIISGEKIHQLAPIELVRDEQKITLSMDNQDVYSGAVIPEIGNTVNIKTSIDVARAKADRLAVIPFTIKNEDFTLSAQLRIFSQQDKVYLEFQSYINSIDVEKIHQNIPKTLAKTK</sequence>
<keyword evidence="1" id="KW-1133">Transmembrane helix</keyword>
<feature type="non-terminal residue" evidence="2">
    <location>
        <position position="272"/>
    </location>
</feature>
<keyword evidence="1" id="KW-0472">Membrane</keyword>
<evidence type="ECO:0000313" key="2">
    <source>
        <dbReference type="EMBL" id="SVA78173.1"/>
    </source>
</evidence>
<feature type="transmembrane region" description="Helical" evidence="1">
    <location>
        <begin position="12"/>
        <end position="35"/>
    </location>
</feature>
<reference evidence="2" key="1">
    <citation type="submission" date="2018-05" db="EMBL/GenBank/DDBJ databases">
        <authorList>
            <person name="Lanie J.A."/>
            <person name="Ng W.-L."/>
            <person name="Kazmierczak K.M."/>
            <person name="Andrzejewski T.M."/>
            <person name="Davidsen T.M."/>
            <person name="Wayne K.J."/>
            <person name="Tettelin H."/>
            <person name="Glass J.I."/>
            <person name="Rusch D."/>
            <person name="Podicherti R."/>
            <person name="Tsui H.-C.T."/>
            <person name="Winkler M.E."/>
        </authorList>
    </citation>
    <scope>NUCLEOTIDE SEQUENCE</scope>
</reference>
<evidence type="ECO:0008006" key="3">
    <source>
        <dbReference type="Google" id="ProtNLM"/>
    </source>
</evidence>